<proteinExistence type="inferred from homology"/>
<dbReference type="InterPro" id="IPR027417">
    <property type="entry name" value="P-loop_NTPase"/>
</dbReference>
<dbReference type="PROSITE" id="PS51192">
    <property type="entry name" value="HELICASE_ATP_BIND_1"/>
    <property type="match status" value="1"/>
</dbReference>
<dbReference type="OrthoDB" id="10256233at2759"/>
<dbReference type="PANTHER" id="PTHR24031">
    <property type="entry name" value="RNA HELICASE"/>
    <property type="match status" value="1"/>
</dbReference>
<dbReference type="SMART" id="SM00487">
    <property type="entry name" value="DEXDc"/>
    <property type="match status" value="1"/>
</dbReference>
<keyword evidence="5" id="KW-0347">Helicase</keyword>
<dbReference type="GO" id="GO:0003723">
    <property type="term" value="F:RNA binding"/>
    <property type="evidence" value="ECO:0007669"/>
    <property type="project" value="UniProtKB-UniRule"/>
</dbReference>
<keyword evidence="11" id="KW-1185">Reference proteome</keyword>
<comment type="domain">
    <text evidence="5">The Q motif is unique to and characteristic of the DEAD box family of RNA helicases and controls ATP binding and hydrolysis.</text>
</comment>
<protein>
    <recommendedName>
        <fullName evidence="5">ATP-dependent RNA helicase</fullName>
        <ecNumber evidence="5">3.6.4.13</ecNumber>
    </recommendedName>
</protein>
<keyword evidence="4 5" id="KW-0694">RNA-binding</keyword>
<evidence type="ECO:0000259" key="9">
    <source>
        <dbReference type="PROSITE" id="PS51194"/>
    </source>
</evidence>
<dbReference type="InterPro" id="IPR001650">
    <property type="entry name" value="Helicase_C-like"/>
</dbReference>
<dbReference type="Pfam" id="PF00271">
    <property type="entry name" value="Helicase_C"/>
    <property type="match status" value="1"/>
</dbReference>
<evidence type="ECO:0000256" key="7">
    <source>
        <dbReference type="SAM" id="SignalP"/>
    </source>
</evidence>
<sequence>MQAAKMKMIVALAISIVILLASPETTHSFSPTWATLVTKSDNGRPSNIIHLDASLAHAESSESAEMPLTSDASSLPSLFPMFDDILQENGFTIPTPIQEASSLLSKGGEDLLLIAATGSGKSLAYLLPSLSRAYESPDQKKTVLIVAPTRELAAQLARDTSLLIPDDTEEDQARSDDTTNVVLAVRGIPPPTPFQIDNARVLVGTPHELFVVLTRISGAQKFIAGDSLSSLVLDEIDVLLPPTPKALRTNLDGSAAQRERKSQEKKRKLRAAQRRGVEFIGGSGLKGDSIDLSDAMNSQVLTPTERVLRLVASARYAGDTDGASLQILAGSATASRTTLDRLNKAIRWAANEGGVIGGMEGVWKGRMKVCRPVESGGSSATGTEEAHTIRAVTVPSVVDHRYVAMTKSSLTNSEELLQNVAEIISRKQPRTALVFICGEFSRSIKSDKAKNAPKIARGGTSQSRRDAKRRMVYVEKQRSKASANKSNGPEPLSVRRACSILQSRGVDAQPMHVVLGLQEDSQDDNDDSPEVELPQCLVTFEGTARGLHFDNVDYVFVVGRPTSAASYLHLAGRVGRATGDAVGPGQQVEIRPGTVVSFCSKGRLGELEKWTNQVGALGLREVS</sequence>
<dbReference type="PROSITE" id="PS51194">
    <property type="entry name" value="HELICASE_CTER"/>
    <property type="match status" value="1"/>
</dbReference>
<keyword evidence="3 5" id="KW-0067">ATP-binding</keyword>
<dbReference type="EMBL" id="AGNL01039540">
    <property type="protein sequence ID" value="EJK52602.1"/>
    <property type="molecule type" value="Genomic_DNA"/>
</dbReference>
<keyword evidence="2 5" id="KW-0378">Hydrolase</keyword>
<evidence type="ECO:0000256" key="3">
    <source>
        <dbReference type="ARBA" id="ARBA00022840"/>
    </source>
</evidence>
<reference evidence="10 11" key="1">
    <citation type="journal article" date="2012" name="Genome Biol.">
        <title>Genome and low-iron response of an oceanic diatom adapted to chronic iron limitation.</title>
        <authorList>
            <person name="Lommer M."/>
            <person name="Specht M."/>
            <person name="Roy A.S."/>
            <person name="Kraemer L."/>
            <person name="Andreson R."/>
            <person name="Gutowska M.A."/>
            <person name="Wolf J."/>
            <person name="Bergner S.V."/>
            <person name="Schilhabel M.B."/>
            <person name="Klostermeier U.C."/>
            <person name="Beiko R.G."/>
            <person name="Rosenstiel P."/>
            <person name="Hippler M."/>
            <person name="Laroche J."/>
        </authorList>
    </citation>
    <scope>NUCLEOTIDE SEQUENCE [LARGE SCALE GENOMIC DNA]</scope>
    <source>
        <strain evidence="10 11">CCMP1005</strain>
    </source>
</reference>
<dbReference type="eggNOG" id="KOG0335">
    <property type="taxonomic scope" value="Eukaryota"/>
</dbReference>
<feature type="signal peptide" evidence="7">
    <location>
        <begin position="1"/>
        <end position="28"/>
    </location>
</feature>
<dbReference type="Proteomes" id="UP000266841">
    <property type="component" value="Unassembled WGS sequence"/>
</dbReference>
<dbReference type="EC" id="3.6.4.13" evidence="5"/>
<dbReference type="AlphaFoldDB" id="K0S145"/>
<feature type="region of interest" description="Disordered" evidence="6">
    <location>
        <begin position="249"/>
        <end position="268"/>
    </location>
</feature>
<dbReference type="SMART" id="SM00490">
    <property type="entry name" value="HELICc"/>
    <property type="match status" value="1"/>
</dbReference>
<dbReference type="GO" id="GO:0016787">
    <property type="term" value="F:hydrolase activity"/>
    <property type="evidence" value="ECO:0007669"/>
    <property type="project" value="UniProtKB-KW"/>
</dbReference>
<dbReference type="OMA" id="IRWAANE"/>
<name>K0S145_THAOC</name>
<comment type="caution">
    <text evidence="10">The sequence shown here is derived from an EMBL/GenBank/DDBJ whole genome shotgun (WGS) entry which is preliminary data.</text>
</comment>
<dbReference type="InterPro" id="IPR014001">
    <property type="entry name" value="Helicase_ATP-bd"/>
</dbReference>
<evidence type="ECO:0000256" key="1">
    <source>
        <dbReference type="ARBA" id="ARBA00022741"/>
    </source>
</evidence>
<keyword evidence="7" id="KW-0732">Signal</keyword>
<feature type="region of interest" description="Disordered" evidence="6">
    <location>
        <begin position="448"/>
        <end position="492"/>
    </location>
</feature>
<dbReference type="GO" id="GO:0005524">
    <property type="term" value="F:ATP binding"/>
    <property type="evidence" value="ECO:0007669"/>
    <property type="project" value="UniProtKB-UniRule"/>
</dbReference>
<comment type="similarity">
    <text evidence="5">Belongs to the DEAD box helicase family.</text>
</comment>
<dbReference type="Pfam" id="PF00270">
    <property type="entry name" value="DEAD"/>
    <property type="match status" value="1"/>
</dbReference>
<comment type="function">
    <text evidence="5">RNA helicase.</text>
</comment>
<evidence type="ECO:0000256" key="5">
    <source>
        <dbReference type="RuleBase" id="RU365068"/>
    </source>
</evidence>
<evidence type="ECO:0000256" key="6">
    <source>
        <dbReference type="SAM" id="MobiDB-lite"/>
    </source>
</evidence>
<accession>K0S145</accession>
<comment type="catalytic activity">
    <reaction evidence="5">
        <text>ATP + H2O = ADP + phosphate + H(+)</text>
        <dbReference type="Rhea" id="RHEA:13065"/>
        <dbReference type="ChEBI" id="CHEBI:15377"/>
        <dbReference type="ChEBI" id="CHEBI:15378"/>
        <dbReference type="ChEBI" id="CHEBI:30616"/>
        <dbReference type="ChEBI" id="CHEBI:43474"/>
        <dbReference type="ChEBI" id="CHEBI:456216"/>
        <dbReference type="EC" id="3.6.4.13"/>
    </reaction>
</comment>
<evidence type="ECO:0000313" key="11">
    <source>
        <dbReference type="Proteomes" id="UP000266841"/>
    </source>
</evidence>
<feature type="domain" description="Helicase ATP-binding" evidence="8">
    <location>
        <begin position="102"/>
        <end position="352"/>
    </location>
</feature>
<dbReference type="SUPFAM" id="SSF52540">
    <property type="entry name" value="P-loop containing nucleoside triphosphate hydrolases"/>
    <property type="match status" value="2"/>
</dbReference>
<dbReference type="InterPro" id="IPR011545">
    <property type="entry name" value="DEAD/DEAH_box_helicase_dom"/>
</dbReference>
<dbReference type="Gene3D" id="3.40.50.300">
    <property type="entry name" value="P-loop containing nucleotide triphosphate hydrolases"/>
    <property type="match status" value="2"/>
</dbReference>
<keyword evidence="1 5" id="KW-0547">Nucleotide-binding</keyword>
<evidence type="ECO:0000313" key="10">
    <source>
        <dbReference type="EMBL" id="EJK52602.1"/>
    </source>
</evidence>
<gene>
    <name evidence="10" type="ORF">THAOC_28106</name>
</gene>
<dbReference type="GO" id="GO:0003724">
    <property type="term" value="F:RNA helicase activity"/>
    <property type="evidence" value="ECO:0007669"/>
    <property type="project" value="UniProtKB-EC"/>
</dbReference>
<evidence type="ECO:0000256" key="4">
    <source>
        <dbReference type="ARBA" id="ARBA00022884"/>
    </source>
</evidence>
<feature type="chain" id="PRO_5030173031" description="ATP-dependent RNA helicase" evidence="7">
    <location>
        <begin position="29"/>
        <end position="623"/>
    </location>
</feature>
<feature type="domain" description="Helicase C-terminal" evidence="9">
    <location>
        <begin position="466"/>
        <end position="623"/>
    </location>
</feature>
<evidence type="ECO:0000259" key="8">
    <source>
        <dbReference type="PROSITE" id="PS51192"/>
    </source>
</evidence>
<organism evidence="10 11">
    <name type="scientific">Thalassiosira oceanica</name>
    <name type="common">Marine diatom</name>
    <dbReference type="NCBI Taxonomy" id="159749"/>
    <lineage>
        <taxon>Eukaryota</taxon>
        <taxon>Sar</taxon>
        <taxon>Stramenopiles</taxon>
        <taxon>Ochrophyta</taxon>
        <taxon>Bacillariophyta</taxon>
        <taxon>Coscinodiscophyceae</taxon>
        <taxon>Thalassiosirophycidae</taxon>
        <taxon>Thalassiosirales</taxon>
        <taxon>Thalassiosiraceae</taxon>
        <taxon>Thalassiosira</taxon>
    </lineage>
</organism>
<evidence type="ECO:0000256" key="2">
    <source>
        <dbReference type="ARBA" id="ARBA00022801"/>
    </source>
</evidence>